<comment type="subcellular location">
    <subcellularLocation>
        <location evidence="1 7">Cell outer membrane</location>
    </subcellularLocation>
</comment>
<evidence type="ECO:0000256" key="7">
    <source>
        <dbReference type="RuleBase" id="RU004004"/>
    </source>
</evidence>
<dbReference type="KEGG" id="cfar:CI104_01785"/>
<feature type="domain" description="NolW-like" evidence="9">
    <location>
        <begin position="122"/>
        <end position="180"/>
    </location>
</feature>
<protein>
    <submittedName>
        <fullName evidence="10">DNA uptake porin HofQ</fullName>
    </submittedName>
</protein>
<dbReference type="Gene3D" id="3.30.1370.120">
    <property type="match status" value="1"/>
</dbReference>
<accession>A0A8H9NYW5</accession>
<dbReference type="PROSITE" id="PS00875">
    <property type="entry name" value="T2SP_D"/>
    <property type="match status" value="1"/>
</dbReference>
<dbReference type="Pfam" id="PF03958">
    <property type="entry name" value="Secretin_N"/>
    <property type="match status" value="1"/>
</dbReference>
<keyword evidence="3 7" id="KW-0813">Transport</keyword>
<feature type="domain" description="Type II/III secretion system secretin-like" evidence="8">
    <location>
        <begin position="250"/>
        <end position="409"/>
    </location>
</feature>
<dbReference type="PRINTS" id="PR00811">
    <property type="entry name" value="BCTERIALGSPD"/>
</dbReference>
<evidence type="ECO:0000256" key="4">
    <source>
        <dbReference type="ARBA" id="ARBA00022729"/>
    </source>
</evidence>
<dbReference type="OrthoDB" id="9775455at2"/>
<proteinExistence type="inferred from homology"/>
<reference evidence="10" key="2">
    <citation type="submission" date="2020-11" db="EMBL/GenBank/DDBJ databases">
        <authorList>
            <consortium name="NCBI Pathogen Detection Project"/>
        </authorList>
    </citation>
    <scope>NUCLEOTIDE SEQUENCE</scope>
    <source>
        <strain evidence="10">YDC697-2</strain>
    </source>
</reference>
<gene>
    <name evidence="10" type="primary">hofQ</name>
    <name evidence="10" type="ORF">I8Y00_004382</name>
</gene>
<evidence type="ECO:0000313" key="10">
    <source>
        <dbReference type="EMBL" id="HAT1587985.1"/>
    </source>
</evidence>
<dbReference type="NCBIfam" id="TIGR02515">
    <property type="entry name" value="IV_pilus_PilQ"/>
    <property type="match status" value="1"/>
</dbReference>
<dbReference type="InterPro" id="IPR001775">
    <property type="entry name" value="GspD/PilQ"/>
</dbReference>
<evidence type="ECO:0000256" key="6">
    <source>
        <dbReference type="ARBA" id="ARBA00023237"/>
    </source>
</evidence>
<dbReference type="InterPro" id="IPR004845">
    <property type="entry name" value="T2SS_GspD_CS"/>
</dbReference>
<evidence type="ECO:0000256" key="3">
    <source>
        <dbReference type="ARBA" id="ARBA00022448"/>
    </source>
</evidence>
<comment type="caution">
    <text evidence="10">The sequence shown here is derived from an EMBL/GenBank/DDBJ whole genome shotgun (WGS) entry which is preliminary data.</text>
</comment>
<dbReference type="InterPro" id="IPR038591">
    <property type="entry name" value="NolW-like_sf"/>
</dbReference>
<evidence type="ECO:0000259" key="8">
    <source>
        <dbReference type="Pfam" id="PF00263"/>
    </source>
</evidence>
<dbReference type="InterPro" id="IPR004846">
    <property type="entry name" value="T2SS/T3SS_dom"/>
</dbReference>
<reference evidence="10" key="1">
    <citation type="journal article" date="2018" name="Genome Biol.">
        <title>SKESA: strategic k-mer extension for scrupulous assemblies.</title>
        <authorList>
            <person name="Souvorov A."/>
            <person name="Agarwala R."/>
            <person name="Lipman D.J."/>
        </authorList>
    </citation>
    <scope>NUCLEOTIDE SEQUENCE</scope>
    <source>
        <strain evidence="10">YDC697-2</strain>
    </source>
</reference>
<dbReference type="GO" id="GO:0009279">
    <property type="term" value="C:cell outer membrane"/>
    <property type="evidence" value="ECO:0007669"/>
    <property type="project" value="UniProtKB-SubCell"/>
</dbReference>
<dbReference type="NCBIfam" id="NF007851">
    <property type="entry name" value="PRK10560.1"/>
    <property type="match status" value="1"/>
</dbReference>
<dbReference type="PANTHER" id="PTHR30604:SF1">
    <property type="entry name" value="DNA UTILIZATION PROTEIN HOFQ"/>
    <property type="match status" value="1"/>
</dbReference>
<keyword evidence="4" id="KW-0732">Signal</keyword>
<dbReference type="InterPro" id="IPR051808">
    <property type="entry name" value="Type_IV_pilus_biogenesis"/>
</dbReference>
<dbReference type="PANTHER" id="PTHR30604">
    <property type="entry name" value="PROTEIN TRANSPORT PROTEIN HOFQ"/>
    <property type="match status" value="1"/>
</dbReference>
<dbReference type="AlphaFoldDB" id="A0A8H9NYW5"/>
<dbReference type="RefSeq" id="WP_042322871.1">
    <property type="nucleotide sequence ID" value="NZ_CABMNX010000001.1"/>
</dbReference>
<dbReference type="EMBL" id="DACSDU010000024">
    <property type="protein sequence ID" value="HAT1587985.1"/>
    <property type="molecule type" value="Genomic_DNA"/>
</dbReference>
<dbReference type="InterPro" id="IPR005644">
    <property type="entry name" value="NolW-like"/>
</dbReference>
<evidence type="ECO:0000259" key="9">
    <source>
        <dbReference type="Pfam" id="PF03958"/>
    </source>
</evidence>
<comment type="similarity">
    <text evidence="2">Belongs to the bacterial secretin family. PilQ subfamily.</text>
</comment>
<dbReference type="InterPro" id="IPR013355">
    <property type="entry name" value="Pilus_4_PilQ"/>
</dbReference>
<sequence>MKQWILVVLVAVLQPVQAGKTQNVTLVVDDVPVTQVLQALAEQERKNLVVAPDVSGVVSLHLTNVPWKLALQTVVKSAGLVLRQEGAILHVHSESWQREEAARQEAEIARRQANLPLESRHIALHYADAAELVKAGDKLLSAKGSLTVDKRTNRLLVRDNPPTLALVEQWVAQMDLPIEQVELAAHIVTINEKSLRELGVKWTLAEAEKAGAVGQVTTIASDLSVANATTRIGFNIGRISGRLLDLELSALEQQQQLDIIASPRLLASHLQPASIKQGSEIPYQVSSGESGATSVEFKEAVLGMEVTPTVLPKGRIRLKLRISQNMPGQVLQQADGEVLAIDKQEIETQVEVKSGETLALGGIFSNKNKTGKDGIPLLGDIPWFGQLFRHDGKENERRELVVFITPRLVSTE</sequence>
<keyword evidence="6" id="KW-0998">Cell outer membrane</keyword>
<dbReference type="Proteomes" id="UP000864563">
    <property type="component" value="Unassembled WGS sequence"/>
</dbReference>
<dbReference type="Pfam" id="PF00263">
    <property type="entry name" value="Secretin"/>
    <property type="match status" value="1"/>
</dbReference>
<dbReference type="GO" id="GO:0009306">
    <property type="term" value="P:protein secretion"/>
    <property type="evidence" value="ECO:0007669"/>
    <property type="project" value="InterPro"/>
</dbReference>
<evidence type="ECO:0000256" key="1">
    <source>
        <dbReference type="ARBA" id="ARBA00004442"/>
    </source>
</evidence>
<name>A0A8H9NYW5_9ENTR</name>
<dbReference type="Gene3D" id="3.30.1370.130">
    <property type="match status" value="1"/>
</dbReference>
<organism evidence="10">
    <name type="scientific">Citrobacter farmeri</name>
    <dbReference type="NCBI Taxonomy" id="67824"/>
    <lineage>
        <taxon>Bacteria</taxon>
        <taxon>Pseudomonadati</taxon>
        <taxon>Pseudomonadota</taxon>
        <taxon>Gammaproteobacteria</taxon>
        <taxon>Enterobacterales</taxon>
        <taxon>Enterobacteriaceae</taxon>
        <taxon>Citrobacter</taxon>
    </lineage>
</organism>
<evidence type="ECO:0000256" key="2">
    <source>
        <dbReference type="ARBA" id="ARBA00006304"/>
    </source>
</evidence>
<keyword evidence="5" id="KW-0472">Membrane</keyword>
<dbReference type="PRINTS" id="PR01032">
    <property type="entry name" value="PHAGEIV"/>
</dbReference>
<dbReference type="GeneID" id="92975225"/>
<evidence type="ECO:0000256" key="5">
    <source>
        <dbReference type="ARBA" id="ARBA00023136"/>
    </source>
</evidence>